<dbReference type="EMBL" id="PCWQ01000023">
    <property type="protein sequence ID" value="PIR06040.1"/>
    <property type="molecule type" value="Genomic_DNA"/>
</dbReference>
<dbReference type="InterPro" id="IPR027417">
    <property type="entry name" value="P-loop_NTPase"/>
</dbReference>
<comment type="catalytic activity">
    <reaction evidence="9 10 11">
        <text>adenosine(37) in tRNA + dimethylallyl diphosphate = N(6)-dimethylallyladenosine(37) in tRNA + diphosphate</text>
        <dbReference type="Rhea" id="RHEA:26482"/>
        <dbReference type="Rhea" id="RHEA-COMP:10162"/>
        <dbReference type="Rhea" id="RHEA-COMP:10375"/>
        <dbReference type="ChEBI" id="CHEBI:33019"/>
        <dbReference type="ChEBI" id="CHEBI:57623"/>
        <dbReference type="ChEBI" id="CHEBI:74411"/>
        <dbReference type="ChEBI" id="CHEBI:74415"/>
        <dbReference type="EC" id="2.5.1.75"/>
    </reaction>
</comment>
<comment type="similarity">
    <text evidence="3 10 13">Belongs to the IPP transferase family.</text>
</comment>
<dbReference type="GO" id="GO:0006400">
    <property type="term" value="P:tRNA modification"/>
    <property type="evidence" value="ECO:0007669"/>
    <property type="project" value="TreeGrafter"/>
</dbReference>
<proteinExistence type="inferred from homology"/>
<dbReference type="PANTHER" id="PTHR11088">
    <property type="entry name" value="TRNA DIMETHYLALLYLTRANSFERASE"/>
    <property type="match status" value="1"/>
</dbReference>
<dbReference type="InterPro" id="IPR039657">
    <property type="entry name" value="Dimethylallyltransferase"/>
</dbReference>
<evidence type="ECO:0000256" key="9">
    <source>
        <dbReference type="ARBA" id="ARBA00049563"/>
    </source>
</evidence>
<feature type="region of interest" description="Interaction with substrate tRNA" evidence="10">
    <location>
        <begin position="44"/>
        <end position="47"/>
    </location>
</feature>
<dbReference type="GO" id="GO:0052381">
    <property type="term" value="F:tRNA dimethylallyltransferase activity"/>
    <property type="evidence" value="ECO:0007669"/>
    <property type="project" value="UniProtKB-UniRule"/>
</dbReference>
<keyword evidence="8 10" id="KW-0460">Magnesium</keyword>
<evidence type="ECO:0000256" key="11">
    <source>
        <dbReference type="RuleBase" id="RU003783"/>
    </source>
</evidence>
<keyword evidence="7 10" id="KW-0067">ATP-binding</keyword>
<sequence length="308" mass="35475">MSKKINPGECRGKIIVVLGATATGKSDLAVELAKFFNGEVISADSRQIYQGLDIGSNKITLEEQQNIKHYLLDIIKPDQEFTLYNWQKAAFETIEKILAKNKLPIIAGGTGLYLCSLLQNYQIPATDLYLRKKLSKYSLPELLQQLKTADPLALDQIDTKNKLKVIRALEYTLSFKNSLITKQQTADCPYDYLIFGLTMDRQMLYKKINQRVEQMIKNNLIEEAKAIYKKYPPKNLPALSGIGYKEIIDYLDKKITLPEAVSLIKKNSRHYAKRQATWFRRMEKQGIKIYWNIEIKKAEKIVKKFLVD</sequence>
<evidence type="ECO:0000256" key="8">
    <source>
        <dbReference type="ARBA" id="ARBA00022842"/>
    </source>
</evidence>
<evidence type="ECO:0000313" key="14">
    <source>
        <dbReference type="EMBL" id="PIR06040.1"/>
    </source>
</evidence>
<comment type="caution">
    <text evidence="10">Lacks conserved residue(s) required for the propagation of feature annotation.</text>
</comment>
<evidence type="ECO:0000256" key="13">
    <source>
        <dbReference type="RuleBase" id="RU003785"/>
    </source>
</evidence>
<comment type="subunit">
    <text evidence="10">Monomer.</text>
</comment>
<evidence type="ECO:0000256" key="10">
    <source>
        <dbReference type="HAMAP-Rule" id="MF_00185"/>
    </source>
</evidence>
<evidence type="ECO:0000256" key="4">
    <source>
        <dbReference type="ARBA" id="ARBA00022679"/>
    </source>
</evidence>
<protein>
    <recommendedName>
        <fullName evidence="10">tRNA dimethylallyltransferase</fullName>
        <ecNumber evidence="10">2.5.1.75</ecNumber>
    </recommendedName>
    <alternativeName>
        <fullName evidence="10">Dimethylallyl diphosphate:tRNA dimethylallyltransferase</fullName>
        <shortName evidence="10">DMAPP:tRNA dimethylallyltransferase</shortName>
        <shortName evidence="10">DMATase</shortName>
    </alternativeName>
    <alternativeName>
        <fullName evidence="10">Isopentenyl-diphosphate:tRNA isopentenyltransferase</fullName>
        <shortName evidence="10">IPP transferase</shortName>
        <shortName evidence="10">IPPT</shortName>
        <shortName evidence="10">IPTase</shortName>
    </alternativeName>
</protein>
<comment type="caution">
    <text evidence="14">The sequence shown here is derived from an EMBL/GenBank/DDBJ whole genome shotgun (WGS) entry which is preliminary data.</text>
</comment>
<feature type="site" description="Interaction with substrate tRNA" evidence="10">
    <location>
        <position position="131"/>
    </location>
</feature>
<reference evidence="14 15" key="1">
    <citation type="submission" date="2017-09" db="EMBL/GenBank/DDBJ databases">
        <title>Depth-based differentiation of microbial function through sediment-hosted aquifers and enrichment of novel symbionts in the deep terrestrial subsurface.</title>
        <authorList>
            <person name="Probst A.J."/>
            <person name="Ladd B."/>
            <person name="Jarett J.K."/>
            <person name="Geller-Mcgrath D.E."/>
            <person name="Sieber C.M."/>
            <person name="Emerson J.B."/>
            <person name="Anantharaman K."/>
            <person name="Thomas B.C."/>
            <person name="Malmstrom R."/>
            <person name="Stieglmeier M."/>
            <person name="Klingl A."/>
            <person name="Woyke T."/>
            <person name="Ryan C.M."/>
            <person name="Banfield J.F."/>
        </authorList>
    </citation>
    <scope>NUCLEOTIDE SEQUENCE [LARGE SCALE GENOMIC DNA]</scope>
    <source>
        <strain evidence="14">CG11_big_fil_rev_8_21_14_0_20_36_20</strain>
    </source>
</reference>
<evidence type="ECO:0000313" key="15">
    <source>
        <dbReference type="Proteomes" id="UP000230564"/>
    </source>
</evidence>
<dbReference type="Gene3D" id="1.10.20.140">
    <property type="match status" value="1"/>
</dbReference>
<dbReference type="PANTHER" id="PTHR11088:SF60">
    <property type="entry name" value="TRNA DIMETHYLALLYLTRANSFERASE"/>
    <property type="match status" value="1"/>
</dbReference>
<dbReference type="EC" id="2.5.1.75" evidence="10"/>
<evidence type="ECO:0000256" key="7">
    <source>
        <dbReference type="ARBA" id="ARBA00022840"/>
    </source>
</evidence>
<dbReference type="Proteomes" id="UP000230564">
    <property type="component" value="Unassembled WGS sequence"/>
</dbReference>
<name>A0A2H0NAW9_9BACT</name>
<comment type="function">
    <text evidence="2 10 12">Catalyzes the transfer of a dimethylallyl group onto the adenine at position 37 in tRNAs that read codons beginning with uridine, leading to the formation of N6-(dimethylallyl)adenosine (i(6)A).</text>
</comment>
<dbReference type="SUPFAM" id="SSF52540">
    <property type="entry name" value="P-loop containing nucleoside triphosphate hydrolases"/>
    <property type="match status" value="1"/>
</dbReference>
<organism evidence="14 15">
    <name type="scientific">Candidatus Komeilibacteria bacterium CG11_big_fil_rev_8_21_14_0_20_36_20</name>
    <dbReference type="NCBI Taxonomy" id="1974477"/>
    <lineage>
        <taxon>Bacteria</taxon>
        <taxon>Candidatus Komeiliibacteriota</taxon>
    </lineage>
</organism>
<dbReference type="AlphaFoldDB" id="A0A2H0NAW9"/>
<gene>
    <name evidence="10" type="primary">miaA</name>
    <name evidence="14" type="ORF">COV55_04910</name>
</gene>
<evidence type="ECO:0000256" key="2">
    <source>
        <dbReference type="ARBA" id="ARBA00003213"/>
    </source>
</evidence>
<dbReference type="InterPro" id="IPR018022">
    <property type="entry name" value="IPT"/>
</dbReference>
<evidence type="ECO:0000256" key="6">
    <source>
        <dbReference type="ARBA" id="ARBA00022741"/>
    </source>
</evidence>
<dbReference type="Pfam" id="PF01715">
    <property type="entry name" value="IPPT"/>
    <property type="match status" value="1"/>
</dbReference>
<evidence type="ECO:0000256" key="3">
    <source>
        <dbReference type="ARBA" id="ARBA00005842"/>
    </source>
</evidence>
<evidence type="ECO:0000256" key="5">
    <source>
        <dbReference type="ARBA" id="ARBA00022694"/>
    </source>
</evidence>
<keyword evidence="4 10" id="KW-0808">Transferase</keyword>
<dbReference type="NCBIfam" id="TIGR00174">
    <property type="entry name" value="miaA"/>
    <property type="match status" value="1"/>
</dbReference>
<feature type="site" description="Interaction with substrate tRNA" evidence="10">
    <location>
        <position position="110"/>
    </location>
</feature>
<dbReference type="Gene3D" id="3.40.50.300">
    <property type="entry name" value="P-loop containing nucleotide triphosphate hydrolases"/>
    <property type="match status" value="1"/>
</dbReference>
<keyword evidence="5 10" id="KW-0819">tRNA processing</keyword>
<keyword evidence="6 10" id="KW-0547">Nucleotide-binding</keyword>
<evidence type="ECO:0000256" key="1">
    <source>
        <dbReference type="ARBA" id="ARBA00001946"/>
    </source>
</evidence>
<feature type="binding site" evidence="10">
    <location>
        <begin position="19"/>
        <end position="26"/>
    </location>
    <ligand>
        <name>ATP</name>
        <dbReference type="ChEBI" id="CHEBI:30616"/>
    </ligand>
</feature>
<feature type="binding site" evidence="10">
    <location>
        <begin position="21"/>
        <end position="26"/>
    </location>
    <ligand>
        <name>substrate</name>
    </ligand>
</feature>
<dbReference type="GO" id="GO:0005524">
    <property type="term" value="F:ATP binding"/>
    <property type="evidence" value="ECO:0007669"/>
    <property type="project" value="UniProtKB-UniRule"/>
</dbReference>
<comment type="cofactor">
    <cofactor evidence="1 10">
        <name>Mg(2+)</name>
        <dbReference type="ChEBI" id="CHEBI:18420"/>
    </cofactor>
</comment>
<evidence type="ECO:0000256" key="12">
    <source>
        <dbReference type="RuleBase" id="RU003784"/>
    </source>
</evidence>
<dbReference type="HAMAP" id="MF_00185">
    <property type="entry name" value="IPP_trans"/>
    <property type="match status" value="1"/>
</dbReference>
<accession>A0A2H0NAW9</accession>